<sequence>MEKKKGFKMPSAFTILFLIIIILAIITQFIGGDVIPAKLSDVVMAAPRALVGYSGGEGASAFSVSGAIDVSFFVMMLGGFLGVVNKTGALEAGIARIVKKLNGKEIYMIPVLMFLFSLGGTTYGMAEETIGFYALIVSTMMAAGFDAITGASVILLGAGVGCLGSTINPFAVGVAVDSVQAAVPGLKIDQTIIMGLGALLWITSYLIALFFVMRYAKRVKADKTKTVLTAAEVEATEAAFADDEEEEPEWTGKRKVIMLLFAFTFVVMICSLIPWGDFNVHFFDGWTSFLNGLSFGEWYFQELQAWFFIMAVVVGLVYRLKETEIISAFMNGVADMISVALIVAVSRGITVIMAQTGLQTYILKAAADALQGINSGLFTSMSYIIYIGLSFLIPSTSGLASGSLPVFGPLAVKLGLSPEVMIMIFSGACGLVNLVTPTSGVVMGGLATSRVEFTTWVRFVGKIMLCILIANLIILSVAMMIL</sequence>
<evidence type="ECO:0000256" key="1">
    <source>
        <dbReference type="ARBA" id="ARBA00004651"/>
    </source>
</evidence>
<evidence type="ECO:0000256" key="2">
    <source>
        <dbReference type="ARBA" id="ARBA00022475"/>
    </source>
</evidence>
<reference evidence="7 8" key="1">
    <citation type="submission" date="2019-12" db="EMBL/GenBank/DDBJ databases">
        <authorList>
            <person name="Yang R."/>
        </authorList>
    </citation>
    <scope>NUCLEOTIDE SEQUENCE [LARGE SCALE GENOMIC DNA]</scope>
    <source>
        <strain evidence="7 8">DONG20-135</strain>
    </source>
</reference>
<evidence type="ECO:0000313" key="7">
    <source>
        <dbReference type="EMBL" id="MXQ74166.1"/>
    </source>
</evidence>
<dbReference type="GO" id="GO:0005886">
    <property type="term" value="C:plasma membrane"/>
    <property type="evidence" value="ECO:0007669"/>
    <property type="project" value="UniProtKB-SubCell"/>
</dbReference>
<keyword evidence="5 6" id="KW-0472">Membrane</keyword>
<dbReference type="InterPro" id="IPR018385">
    <property type="entry name" value="C4_dicarb_anaerob_car-like"/>
</dbReference>
<gene>
    <name evidence="7" type="ORF">GSF08_09475</name>
</gene>
<feature type="transmembrane region" description="Helical" evidence="6">
    <location>
        <begin position="192"/>
        <end position="213"/>
    </location>
</feature>
<proteinExistence type="predicted"/>
<evidence type="ECO:0000256" key="6">
    <source>
        <dbReference type="SAM" id="Phobius"/>
    </source>
</evidence>
<keyword evidence="4 6" id="KW-1133">Transmembrane helix</keyword>
<feature type="transmembrane region" description="Helical" evidence="6">
    <location>
        <begin position="256"/>
        <end position="276"/>
    </location>
</feature>
<name>A0A6N8U7K0_9FIRM</name>
<dbReference type="Pfam" id="PF03606">
    <property type="entry name" value="DcuC"/>
    <property type="match status" value="1"/>
</dbReference>
<feature type="transmembrane region" description="Helical" evidence="6">
    <location>
        <begin position="303"/>
        <end position="320"/>
    </location>
</feature>
<evidence type="ECO:0000313" key="8">
    <source>
        <dbReference type="Proteomes" id="UP000434036"/>
    </source>
</evidence>
<feature type="transmembrane region" description="Helical" evidence="6">
    <location>
        <begin position="459"/>
        <end position="481"/>
    </location>
</feature>
<feature type="transmembrane region" description="Helical" evidence="6">
    <location>
        <begin position="153"/>
        <end position="172"/>
    </location>
</feature>
<dbReference type="RefSeq" id="WP_160625550.1">
    <property type="nucleotide sequence ID" value="NZ_WUUQ01000003.1"/>
</dbReference>
<dbReference type="Proteomes" id="UP000434036">
    <property type="component" value="Unassembled WGS sequence"/>
</dbReference>
<dbReference type="InterPro" id="IPR051679">
    <property type="entry name" value="DASS-Related_Transporters"/>
</dbReference>
<comment type="caution">
    <text evidence="7">The sequence shown here is derived from an EMBL/GenBank/DDBJ whole genome shotgun (WGS) entry which is preliminary data.</text>
</comment>
<dbReference type="PANTHER" id="PTHR43652:SF6">
    <property type="entry name" value="ARGININE REPRESSOR"/>
    <property type="match status" value="1"/>
</dbReference>
<evidence type="ECO:0000256" key="4">
    <source>
        <dbReference type="ARBA" id="ARBA00022989"/>
    </source>
</evidence>
<comment type="subcellular location">
    <subcellularLocation>
        <location evidence="1">Cell membrane</location>
        <topology evidence="1">Multi-pass membrane protein</topology>
    </subcellularLocation>
</comment>
<feature type="transmembrane region" description="Helical" evidence="6">
    <location>
        <begin position="12"/>
        <end position="31"/>
    </location>
</feature>
<feature type="transmembrane region" description="Helical" evidence="6">
    <location>
        <begin position="61"/>
        <end position="85"/>
    </location>
</feature>
<feature type="transmembrane region" description="Helical" evidence="6">
    <location>
        <begin position="383"/>
        <end position="408"/>
    </location>
</feature>
<organism evidence="7 8">
    <name type="scientific">Copranaerobaculum intestinale</name>
    <dbReference type="NCBI Taxonomy" id="2692629"/>
    <lineage>
        <taxon>Bacteria</taxon>
        <taxon>Bacillati</taxon>
        <taxon>Bacillota</taxon>
        <taxon>Erysipelotrichia</taxon>
        <taxon>Erysipelotrichales</taxon>
        <taxon>Erysipelotrichaceae</taxon>
        <taxon>Copranaerobaculum</taxon>
    </lineage>
</organism>
<dbReference type="AlphaFoldDB" id="A0A6N8U7K0"/>
<protein>
    <submittedName>
        <fullName evidence="7">YfcC family protein</fullName>
    </submittedName>
</protein>
<keyword evidence="8" id="KW-1185">Reference proteome</keyword>
<dbReference type="EMBL" id="WUUQ01000003">
    <property type="protein sequence ID" value="MXQ74166.1"/>
    <property type="molecule type" value="Genomic_DNA"/>
</dbReference>
<keyword evidence="3 6" id="KW-0812">Transmembrane</keyword>
<dbReference type="PANTHER" id="PTHR43652">
    <property type="entry name" value="BASIC AMINO ACID ANTIPORTER YFCC-RELATED"/>
    <property type="match status" value="1"/>
</dbReference>
<feature type="transmembrane region" description="Helical" evidence="6">
    <location>
        <begin position="106"/>
        <end position="124"/>
    </location>
</feature>
<evidence type="ECO:0000256" key="3">
    <source>
        <dbReference type="ARBA" id="ARBA00022692"/>
    </source>
</evidence>
<reference evidence="7 8" key="2">
    <citation type="submission" date="2020-01" db="EMBL/GenBank/DDBJ databases">
        <title>Clostridiaceae sp. nov. isolated from the gut of human by culturomics.</title>
        <authorList>
            <person name="Chang Y."/>
        </authorList>
    </citation>
    <scope>NUCLEOTIDE SEQUENCE [LARGE SCALE GENOMIC DNA]</scope>
    <source>
        <strain evidence="7 8">DONG20-135</strain>
    </source>
</reference>
<feature type="transmembrane region" description="Helical" evidence="6">
    <location>
        <begin position="420"/>
        <end position="447"/>
    </location>
</feature>
<keyword evidence="2" id="KW-1003">Cell membrane</keyword>
<accession>A0A6N8U7K0</accession>
<feature type="transmembrane region" description="Helical" evidence="6">
    <location>
        <begin position="130"/>
        <end position="148"/>
    </location>
</feature>
<evidence type="ECO:0000256" key="5">
    <source>
        <dbReference type="ARBA" id="ARBA00023136"/>
    </source>
</evidence>